<accession>A0A953M233</accession>
<reference evidence="1" key="2">
    <citation type="submission" date="2021-08" db="EMBL/GenBank/DDBJ databases">
        <authorList>
            <person name="Dalcin Martins P."/>
        </authorList>
    </citation>
    <scope>NUCLEOTIDE SEQUENCE</scope>
    <source>
        <strain evidence="1">MAG_39</strain>
    </source>
</reference>
<dbReference type="PANTHER" id="PTHR30441">
    <property type="entry name" value="DUF748 DOMAIN-CONTAINING PROTEIN"/>
    <property type="match status" value="1"/>
</dbReference>
<dbReference type="GO" id="GO:0005886">
    <property type="term" value="C:plasma membrane"/>
    <property type="evidence" value="ECO:0007669"/>
    <property type="project" value="TreeGrafter"/>
</dbReference>
<gene>
    <name evidence="1" type="ORF">K8I29_12530</name>
</gene>
<protein>
    <submittedName>
        <fullName evidence="1">DUF748 domain-containing protein</fullName>
    </submittedName>
</protein>
<evidence type="ECO:0000313" key="1">
    <source>
        <dbReference type="EMBL" id="MBZ0157022.1"/>
    </source>
</evidence>
<sequence length="1002" mass="107659">MEFFRRKHRTAAALALSGILLFTLLFFAGLFTLKGKILGMLSGETSSRIGHPVVIGDFSLAFPFSLSLHRITVRDPDNKGTLLRIGTLTVSPDIPELLRGEVRVKAIDLSAPELLLKKNHRGEWNISAALKDFLSRKSDRTYRVESFSIQSGRISLSLDAASRGAPLTINEIRLLLNDISSRPDMRTSFRGSFTWENAGSFTFEGWSYLRKTGKDFSLALHTPRLAPSFLKEFLARYGVDAHTVSFAAELKAEGNTTHEIRLTSEVQAERDVALPFFRAPLRDTLLLANARFNVPGDTLILDRLLLSSGNDVAVRAEGSVRNISGKPFYNATMKIGKIDLAALSLPGGVRAAGSITSDSLLISGGSGIRPRITGNVRLDGGTIRSEKIESERIDAQVTFSSPSRLSLSARGIRFGNSRLSRLSLGSALEYGDRTLTLHDAELLTDSLKASVKRMTGTFPEKKGTILLAAKGVDAKKDDGKIAVGKGDLSLALKNLSPSPSGDFTFSASTLVFQDFGQGSGQGFAAGPLSGSGLFDGEGFSLAVPRAEVLKGRMQLSVSGKTAGGPFPLTLRARVEGIDPGPLLQALKIPYLLSTGGTRASFEGTFSSFRSLEGHMEVESSALSLKGKTGGQRSLTGVSLRAKAAFKGTGAEVSGTAAVKNLSASFSGTIEDFMDSGRTLTATVHLPGTKAADMREALWDIFPDRLLYAGLDGSLASEVSLRYGRDGLVLRGQVTARDLVLTGENNEFTVGPVQGTLPLVYGGTPETGKTAAEFPAFEKAAFDSLVSRYGQRFAGEGFSRITLGSFRYGFDLLQDITLWVRPEGGILNIGRFSATIFGGKFYGAALVDLSGGLSYRAGFLVKGLSLTSLGNTITPVKGYISGKVDGTGTLKGTGASLARLIGKADFWTYREGREKMVISKEFLRKVGGPSLRAYLTDRSYDRGVMSLYLQNGDVVFRELEISNTNLLGIRDLSVQVAPLNNRIALDHLLWTLVEAAQRAKENQ</sequence>
<name>A0A953M233_9BACT</name>
<dbReference type="EMBL" id="JAIOIV010000101">
    <property type="protein sequence ID" value="MBZ0157022.1"/>
    <property type="molecule type" value="Genomic_DNA"/>
</dbReference>
<organism evidence="1 2">
    <name type="scientific">Candidatus Nitrobium versatile</name>
    <dbReference type="NCBI Taxonomy" id="2884831"/>
    <lineage>
        <taxon>Bacteria</taxon>
        <taxon>Pseudomonadati</taxon>
        <taxon>Nitrospirota</taxon>
        <taxon>Nitrospiria</taxon>
        <taxon>Nitrospirales</taxon>
        <taxon>Nitrospiraceae</taxon>
        <taxon>Candidatus Nitrobium</taxon>
    </lineage>
</organism>
<evidence type="ECO:0000313" key="2">
    <source>
        <dbReference type="Proteomes" id="UP000705867"/>
    </source>
</evidence>
<comment type="caution">
    <text evidence="1">The sequence shown here is derived from an EMBL/GenBank/DDBJ whole genome shotgun (WGS) entry which is preliminary data.</text>
</comment>
<dbReference type="AlphaFoldDB" id="A0A953M233"/>
<proteinExistence type="predicted"/>
<dbReference type="InterPro" id="IPR052894">
    <property type="entry name" value="AsmA-related"/>
</dbReference>
<reference evidence="1" key="1">
    <citation type="journal article" date="2021" name="bioRxiv">
        <title>Unraveling nitrogen, sulfur and carbon metabolic pathways and microbial community transcriptional responses to substrate deprivation and toxicity stresses in a bioreactor mimicking anoxic brackish coastal sediment conditions.</title>
        <authorList>
            <person name="Martins P.D."/>
            <person name="Echeveste M.J."/>
            <person name="Arshad A."/>
            <person name="Kurth J."/>
            <person name="Ouboter H."/>
            <person name="Jetten M.S.M."/>
            <person name="Welte C.U."/>
        </authorList>
    </citation>
    <scope>NUCLEOTIDE SEQUENCE</scope>
    <source>
        <strain evidence="1">MAG_39</strain>
    </source>
</reference>
<dbReference type="Proteomes" id="UP000705867">
    <property type="component" value="Unassembled WGS sequence"/>
</dbReference>
<dbReference type="PANTHER" id="PTHR30441:SF4">
    <property type="entry name" value="PROTEIN ASMA"/>
    <property type="match status" value="1"/>
</dbReference>
<dbReference type="GO" id="GO:0090313">
    <property type="term" value="P:regulation of protein targeting to membrane"/>
    <property type="evidence" value="ECO:0007669"/>
    <property type="project" value="TreeGrafter"/>
</dbReference>